<name>A0A848RGZ2_9FIRM</name>
<reference evidence="1" key="1">
    <citation type="submission" date="2020-04" db="EMBL/GenBank/DDBJ databases">
        <title>Peptoniphilus sp. nov. isolated from swine feces.</title>
        <authorList>
            <person name="Ryu S.W."/>
        </authorList>
    </citation>
    <scope>NUCLEOTIDE SEQUENCE [LARGE SCALE GENOMIC DNA]</scope>
    <source>
        <strain evidence="1">AGMB00490</strain>
    </source>
</reference>
<dbReference type="EMBL" id="JABDSR010000003">
    <property type="protein sequence ID" value="NMW84699.1"/>
    <property type="molecule type" value="Genomic_DNA"/>
</dbReference>
<organism evidence="1 2">
    <name type="scientific">Peptoniphilus faecalis</name>
    <dbReference type="NCBI Taxonomy" id="2731255"/>
    <lineage>
        <taxon>Bacteria</taxon>
        <taxon>Bacillati</taxon>
        <taxon>Bacillota</taxon>
        <taxon>Tissierellia</taxon>
        <taxon>Tissierellales</taxon>
        <taxon>Peptoniphilaceae</taxon>
        <taxon>Peptoniphilus</taxon>
    </lineage>
</organism>
<keyword evidence="2" id="KW-1185">Reference proteome</keyword>
<proteinExistence type="predicted"/>
<dbReference type="RefSeq" id="WP_169968421.1">
    <property type="nucleotide sequence ID" value="NZ_JABDSR010000003.1"/>
</dbReference>
<dbReference type="Proteomes" id="UP000568273">
    <property type="component" value="Unassembled WGS sequence"/>
</dbReference>
<accession>A0A848RGZ2</accession>
<evidence type="ECO:0000313" key="2">
    <source>
        <dbReference type="Proteomes" id="UP000568273"/>
    </source>
</evidence>
<comment type="caution">
    <text evidence="1">The sequence shown here is derived from an EMBL/GenBank/DDBJ whole genome shotgun (WGS) entry which is preliminary data.</text>
</comment>
<sequence length="196" mass="22883">MITQYKFSEDEEMQSIGRELFKNGNHIAESRNPYGRRVLSFLVIEEGIYRVKNEQLMPKNASIVVYPEFDEAKECYNIIITISVFTPLRHQSYDYILCGETKKQKLEQNHILKALLDKRTVMEIWFRGSHSTLSNWIAPVNNTDIFHEELLKKIIKWNNLDNKKCSLCGKEINKANKSGICGDCHSKQVITKNRKK</sequence>
<evidence type="ECO:0000313" key="1">
    <source>
        <dbReference type="EMBL" id="NMW84699.1"/>
    </source>
</evidence>
<protein>
    <submittedName>
        <fullName evidence="1">Uncharacterized protein</fullName>
    </submittedName>
</protein>
<dbReference type="AlphaFoldDB" id="A0A848RGZ2"/>
<gene>
    <name evidence="1" type="ORF">HKO22_02935</name>
</gene>